<dbReference type="PATRIC" id="fig|797209.4.peg.2491"/>
<reference evidence="5" key="3">
    <citation type="submission" date="2016-11" db="EMBL/GenBank/DDBJ databases">
        <authorList>
            <person name="Varghese N."/>
            <person name="Submissions S."/>
        </authorList>
    </citation>
    <scope>NUCLEOTIDE SEQUENCE [LARGE SCALE GENOMIC DNA]</scope>
    <source>
        <strain evidence="5">DX253</strain>
    </source>
</reference>
<sequence>MSPTDAPNHIAHRGFADDYPENSPLAFERAADCADAIEMDVQRCGTGELVVFHDAKLGRLTDEYGLVQDTPWSVLRGLSILGSDETVPSLETALDAVPAGTAINLELKHVGMADRVLDAVGAVENEILLSSFDSRVLRNLRERDADVRLAYINQRGPNCIDTAVDLDCACVHPRADLCDASFVARAHEAGLTVNSWTVDDEEGAATLAEAGVDGIVSDTSAVF</sequence>
<dbReference type="InterPro" id="IPR017946">
    <property type="entry name" value="PLC-like_Pdiesterase_TIM-brl"/>
</dbReference>
<evidence type="ECO:0000313" key="3">
    <source>
        <dbReference type="EMBL" id="SHJ96561.1"/>
    </source>
</evidence>
<reference evidence="2 4" key="1">
    <citation type="journal article" date="2014" name="ISME J.">
        <title>Trehalose/2-sulfotrehalose biosynthesis and glycine-betaine uptake are widely spread mechanisms for osmoadaptation in the Halobacteriales.</title>
        <authorList>
            <person name="Youssef N.H."/>
            <person name="Savage-Ashlock K.N."/>
            <person name="McCully A.L."/>
            <person name="Luedtke B."/>
            <person name="Shaw E.I."/>
            <person name="Hoff W.D."/>
            <person name="Elshahed M.S."/>
        </authorList>
    </citation>
    <scope>NUCLEOTIDE SEQUENCE [LARGE SCALE GENOMIC DNA]</scope>
    <source>
        <strain evidence="2 4">DX253</strain>
    </source>
</reference>
<accession>E7QUP8</accession>
<dbReference type="EMBL" id="AEMG01000012">
    <property type="protein sequence ID" value="EFW91705.1"/>
    <property type="molecule type" value="Genomic_DNA"/>
</dbReference>
<dbReference type="Pfam" id="PF03009">
    <property type="entry name" value="GDPD"/>
    <property type="match status" value="1"/>
</dbReference>
<dbReference type="PANTHER" id="PTHR46211">
    <property type="entry name" value="GLYCEROPHOSPHORYL DIESTER PHOSPHODIESTERASE"/>
    <property type="match status" value="1"/>
</dbReference>
<dbReference type="SUPFAM" id="SSF51695">
    <property type="entry name" value="PLC-like phosphodiesterases"/>
    <property type="match status" value="1"/>
</dbReference>
<dbReference type="RefSeq" id="WP_007980337.1">
    <property type="nucleotide sequence ID" value="NZ_AEMG01000012.1"/>
</dbReference>
<dbReference type="STRING" id="797209.GCA_000376445_00839"/>
<proteinExistence type="predicted"/>
<dbReference type="InterPro" id="IPR030395">
    <property type="entry name" value="GP_PDE_dom"/>
</dbReference>
<dbReference type="GO" id="GO:0008081">
    <property type="term" value="F:phosphoric diester hydrolase activity"/>
    <property type="evidence" value="ECO:0007669"/>
    <property type="project" value="InterPro"/>
</dbReference>
<gene>
    <name evidence="3" type="ORF">SAMN05444342_0097</name>
    <name evidence="2" type="ORF">ZOD2009_12662</name>
</gene>
<dbReference type="Proteomes" id="UP000184203">
    <property type="component" value="Unassembled WGS sequence"/>
</dbReference>
<evidence type="ECO:0000313" key="4">
    <source>
        <dbReference type="Proteomes" id="UP000003751"/>
    </source>
</evidence>
<dbReference type="eggNOG" id="arCOG00701">
    <property type="taxonomic scope" value="Archaea"/>
</dbReference>
<evidence type="ECO:0000313" key="5">
    <source>
        <dbReference type="Proteomes" id="UP000184203"/>
    </source>
</evidence>
<name>E7QUP8_HALPU</name>
<dbReference type="Proteomes" id="UP000003751">
    <property type="component" value="Unassembled WGS sequence"/>
</dbReference>
<evidence type="ECO:0000313" key="2">
    <source>
        <dbReference type="EMBL" id="EFW91705.1"/>
    </source>
</evidence>
<protein>
    <submittedName>
        <fullName evidence="2">Glycerophosphoryl diester phosphodiesterase</fullName>
    </submittedName>
</protein>
<dbReference type="CDD" id="cd08556">
    <property type="entry name" value="GDPD"/>
    <property type="match status" value="1"/>
</dbReference>
<dbReference type="PROSITE" id="PS51704">
    <property type="entry name" value="GP_PDE"/>
    <property type="match status" value="1"/>
</dbReference>
<dbReference type="EMBL" id="FRAN01000001">
    <property type="protein sequence ID" value="SHJ96561.1"/>
    <property type="molecule type" value="Genomic_DNA"/>
</dbReference>
<feature type="domain" description="GP-PDE" evidence="1">
    <location>
        <begin position="7"/>
        <end position="223"/>
    </location>
</feature>
<keyword evidence="5" id="KW-1185">Reference proteome</keyword>
<dbReference type="Gene3D" id="3.20.20.190">
    <property type="entry name" value="Phosphatidylinositol (PI) phosphodiesterase"/>
    <property type="match status" value="1"/>
</dbReference>
<reference evidence="3" key="2">
    <citation type="submission" date="2016-11" db="EMBL/GenBank/DDBJ databases">
        <authorList>
            <person name="Jaros S."/>
            <person name="Januszkiewicz K."/>
            <person name="Wedrychowicz H."/>
        </authorList>
    </citation>
    <scope>NUCLEOTIDE SEQUENCE [LARGE SCALE GENOMIC DNA]</scope>
    <source>
        <strain evidence="3">DX253</strain>
    </source>
</reference>
<dbReference type="OrthoDB" id="19020at2157"/>
<evidence type="ECO:0000259" key="1">
    <source>
        <dbReference type="PROSITE" id="PS51704"/>
    </source>
</evidence>
<organism evidence="2 4">
    <name type="scientific">Haladaptatus paucihalophilus DX253</name>
    <dbReference type="NCBI Taxonomy" id="797209"/>
    <lineage>
        <taxon>Archaea</taxon>
        <taxon>Methanobacteriati</taxon>
        <taxon>Methanobacteriota</taxon>
        <taxon>Stenosarchaea group</taxon>
        <taxon>Halobacteria</taxon>
        <taxon>Halobacteriales</taxon>
        <taxon>Haladaptataceae</taxon>
        <taxon>Haladaptatus</taxon>
    </lineage>
</organism>
<dbReference type="PANTHER" id="PTHR46211:SF14">
    <property type="entry name" value="GLYCEROPHOSPHODIESTER PHOSPHODIESTERASE"/>
    <property type="match status" value="1"/>
</dbReference>
<dbReference type="GO" id="GO:0006629">
    <property type="term" value="P:lipid metabolic process"/>
    <property type="evidence" value="ECO:0007669"/>
    <property type="project" value="InterPro"/>
</dbReference>
<dbReference type="AlphaFoldDB" id="E7QUP8"/>